<comment type="caution">
    <text evidence="1">The sequence shown here is derived from an EMBL/GenBank/DDBJ whole genome shotgun (WGS) entry which is preliminary data.</text>
</comment>
<organism evidence="1 2">
    <name type="scientific">Entomophthora muscae</name>
    <dbReference type="NCBI Taxonomy" id="34485"/>
    <lineage>
        <taxon>Eukaryota</taxon>
        <taxon>Fungi</taxon>
        <taxon>Fungi incertae sedis</taxon>
        <taxon>Zoopagomycota</taxon>
        <taxon>Entomophthoromycotina</taxon>
        <taxon>Entomophthoromycetes</taxon>
        <taxon>Entomophthorales</taxon>
        <taxon>Entomophthoraceae</taxon>
        <taxon>Entomophthora</taxon>
    </lineage>
</organism>
<name>A0ACC2RTR9_9FUNG</name>
<dbReference type="EMBL" id="QTSX02006519">
    <property type="protein sequence ID" value="KAJ9053441.1"/>
    <property type="molecule type" value="Genomic_DNA"/>
</dbReference>
<protein>
    <submittedName>
        <fullName evidence="1">Mitochondrial dynamin GTPase Msp1</fullName>
    </submittedName>
</protein>
<sequence length="864" mass="97159">MLGSRFPQSLAIPWRHRFWRTGIQGSPTSIPVHRANSFKTASRLYSFHSSKTPNCLAPGKKLGKLDNGKFYNDGMDRFPGNHLIVRQFSFTAVPKFLLRSLRFPAGIVGVGVGAVTYFNNLINEATKNIVPDWLKDAAKEAGGLFNQAKEGGGKIFDEADTFFSSFFSEKDYGSSSSSTGLGDGSFDPPTYVVVDDERKKESDGSDSNGKRSALKHSQKSSNFSPLIRKLIEVRTILKLVDDRHQMHLPSIVVIGSQSSGKSSVLEAIVGREFLPKGSNMVTRRPIELTLIHSPELAEEYGILPQVSQEKIFDFEDIKNHLSRLNQAVPEDQCVSKDPIELKIYSPSVPDLTLIDLPGYIQVNTKDQPRYLKTRIAELCERYITQNNIILAVCPADVDLANSEALLASRRVDPKGARTIGVITKLDLVDPLSGAAILDNRDYPLQLGYIGVVCRKNKFGNDITLSHPAYQGRGLKVGVSTLQQTLIQTLESRLASSLHQLDDALQSELEEVRYQYKVEYNDRLITAESYVADSMDILKHRFKDFASSFGKAQISDQIRATLEQKVLDVCARLYWADADILQLNYDALNNPHWQGKLDQAAALLTKCGVGKLSTQLVVDTLMYHMDKISRAEPFVHHEDMRRKIIQFSNDIVKQKLKSTVDQVENTIKPYKFAVDCNSEEWSDARKRTIALLKEEITLCDASLSKIKQAVGTSNLRKAINHMEAESPADQGVHFSPKLLAKAREAAWLRERRKTLRYRLAMSKSRTCKSSSNKTICPEIYLNMVSSKLTTTAVMFIKVELLDEVFFQFPREVDTHLLYYGLTKEQIAQFARQNPKIARQLQLKDARTHLEHAASKLSYLIREMDS</sequence>
<accession>A0ACC2RTR9</accession>
<evidence type="ECO:0000313" key="2">
    <source>
        <dbReference type="Proteomes" id="UP001165960"/>
    </source>
</evidence>
<reference evidence="1" key="1">
    <citation type="submission" date="2022-04" db="EMBL/GenBank/DDBJ databases">
        <title>Genome of the entomopathogenic fungus Entomophthora muscae.</title>
        <authorList>
            <person name="Elya C."/>
            <person name="Lovett B.R."/>
            <person name="Lee E."/>
            <person name="Macias A.M."/>
            <person name="Hajek A.E."/>
            <person name="De Bivort B.L."/>
            <person name="Kasson M.T."/>
            <person name="De Fine Licht H.H."/>
            <person name="Stajich J.E."/>
        </authorList>
    </citation>
    <scope>NUCLEOTIDE SEQUENCE</scope>
    <source>
        <strain evidence="1">Berkeley</strain>
    </source>
</reference>
<gene>
    <name evidence="1" type="primary">msp1_3</name>
    <name evidence="1" type="ORF">DSO57_1024187</name>
</gene>
<keyword evidence="2" id="KW-1185">Reference proteome</keyword>
<proteinExistence type="predicted"/>
<dbReference type="Proteomes" id="UP001165960">
    <property type="component" value="Unassembled WGS sequence"/>
</dbReference>
<evidence type="ECO:0000313" key="1">
    <source>
        <dbReference type="EMBL" id="KAJ9053441.1"/>
    </source>
</evidence>